<comment type="caution">
    <text evidence="2">The sequence shown here is derived from an EMBL/GenBank/DDBJ whole genome shotgun (WGS) entry which is preliminary data.</text>
</comment>
<protein>
    <recommendedName>
        <fullName evidence="1">Methyltransferase type 11 domain-containing protein</fullName>
    </recommendedName>
</protein>
<name>A0A0G1YED1_9BACT</name>
<accession>A0A0G1YED1</accession>
<feature type="domain" description="Methyltransferase type 11" evidence="1">
    <location>
        <begin position="90"/>
        <end position="128"/>
    </location>
</feature>
<dbReference type="AlphaFoldDB" id="A0A0G1YED1"/>
<gene>
    <name evidence="2" type="ORF">UY92_C0013G0042</name>
</gene>
<organism evidence="2 3">
    <name type="scientific">Candidatus Magasanikbacteria bacterium GW2011_GWA2_56_11</name>
    <dbReference type="NCBI Taxonomy" id="1619044"/>
    <lineage>
        <taxon>Bacteria</taxon>
        <taxon>Candidatus Magasanikiibacteriota</taxon>
    </lineage>
</organism>
<sequence length="216" mass="25191">MKQRFLSPAYRVSGWNRRRKWQLFLQYFSPTPRTTVLDVGASDAEYSPTDNFLEKNYPYPRAITALVKGETDRLGRRYPEITAVSYAGGAWPFADKAFDICWSNAVLEHVGGRAEQTAFLREAARTARQAFITTPNRFFPIEVHTRLPLLHIILPRPWFDGMLRLLGRGWAAGDYMHLLSRRDLIRCLEAAGIRRYRIIKNKIFFWTLDFVVIIYE</sequence>
<dbReference type="STRING" id="1619044.UY92_C0013G0042"/>
<dbReference type="GO" id="GO:0008757">
    <property type="term" value="F:S-adenosylmethionine-dependent methyltransferase activity"/>
    <property type="evidence" value="ECO:0007669"/>
    <property type="project" value="InterPro"/>
</dbReference>
<evidence type="ECO:0000313" key="3">
    <source>
        <dbReference type="Proteomes" id="UP000033870"/>
    </source>
</evidence>
<dbReference type="Proteomes" id="UP000033870">
    <property type="component" value="Unassembled WGS sequence"/>
</dbReference>
<reference evidence="2 3" key="1">
    <citation type="journal article" date="2015" name="Nature">
        <title>rRNA introns, odd ribosomes, and small enigmatic genomes across a large radiation of phyla.</title>
        <authorList>
            <person name="Brown C.T."/>
            <person name="Hug L.A."/>
            <person name="Thomas B.C."/>
            <person name="Sharon I."/>
            <person name="Castelle C.J."/>
            <person name="Singh A."/>
            <person name="Wilkins M.J."/>
            <person name="Williams K.H."/>
            <person name="Banfield J.F."/>
        </authorList>
    </citation>
    <scope>NUCLEOTIDE SEQUENCE [LARGE SCALE GENOMIC DNA]</scope>
</reference>
<dbReference type="SUPFAM" id="SSF53335">
    <property type="entry name" value="S-adenosyl-L-methionine-dependent methyltransferases"/>
    <property type="match status" value="1"/>
</dbReference>
<dbReference type="Pfam" id="PF08241">
    <property type="entry name" value="Methyltransf_11"/>
    <property type="match status" value="1"/>
</dbReference>
<dbReference type="Gene3D" id="3.40.50.150">
    <property type="entry name" value="Vaccinia Virus protein VP39"/>
    <property type="match status" value="1"/>
</dbReference>
<evidence type="ECO:0000313" key="2">
    <source>
        <dbReference type="EMBL" id="KKW41843.1"/>
    </source>
</evidence>
<dbReference type="InterPro" id="IPR029063">
    <property type="entry name" value="SAM-dependent_MTases_sf"/>
</dbReference>
<evidence type="ECO:0000259" key="1">
    <source>
        <dbReference type="Pfam" id="PF08241"/>
    </source>
</evidence>
<proteinExistence type="predicted"/>
<dbReference type="InterPro" id="IPR013216">
    <property type="entry name" value="Methyltransf_11"/>
</dbReference>
<dbReference type="EMBL" id="LCRX01000013">
    <property type="protein sequence ID" value="KKW41843.1"/>
    <property type="molecule type" value="Genomic_DNA"/>
</dbReference>